<feature type="region of interest" description="Disordered" evidence="1">
    <location>
        <begin position="527"/>
        <end position="686"/>
    </location>
</feature>
<dbReference type="InterPro" id="IPR013809">
    <property type="entry name" value="ENTH"/>
</dbReference>
<evidence type="ECO:0000256" key="1">
    <source>
        <dbReference type="SAM" id="MobiDB-lite"/>
    </source>
</evidence>
<feature type="compositionally biased region" description="Basic and acidic residues" evidence="1">
    <location>
        <begin position="558"/>
        <end position="567"/>
    </location>
</feature>
<dbReference type="AlphaFoldDB" id="C5DCN6"/>
<protein>
    <submittedName>
        <fullName evidence="3">KLTH0B04554p</fullName>
    </submittedName>
</protein>
<name>C5DCN6_LACTC</name>
<dbReference type="GeneID" id="8290822"/>
<dbReference type="GO" id="GO:0072583">
    <property type="term" value="P:clathrin-dependent endocytosis"/>
    <property type="evidence" value="ECO:0007669"/>
    <property type="project" value="InterPro"/>
</dbReference>
<feature type="compositionally biased region" description="Low complexity" evidence="1">
    <location>
        <begin position="612"/>
        <end position="646"/>
    </location>
</feature>
<gene>
    <name evidence="3" type="ordered locus">KLTH0B04554g</name>
</gene>
<dbReference type="GO" id="GO:0048268">
    <property type="term" value="P:clathrin coat assembly"/>
    <property type="evidence" value="ECO:0007669"/>
    <property type="project" value="InterPro"/>
</dbReference>
<dbReference type="GO" id="GO:0006900">
    <property type="term" value="P:vesicle budding from membrane"/>
    <property type="evidence" value="ECO:0007669"/>
    <property type="project" value="TreeGrafter"/>
</dbReference>
<dbReference type="CDD" id="cd16988">
    <property type="entry name" value="ANTH_N_YAP180"/>
    <property type="match status" value="1"/>
</dbReference>
<reference evidence="3 4" key="1">
    <citation type="journal article" date="2009" name="Genome Res.">
        <title>Comparative genomics of protoploid Saccharomycetaceae.</title>
        <authorList>
            <consortium name="The Genolevures Consortium"/>
            <person name="Souciet J.-L."/>
            <person name="Dujon B."/>
            <person name="Gaillardin C."/>
            <person name="Johnston M."/>
            <person name="Baret P.V."/>
            <person name="Cliften P."/>
            <person name="Sherman D.J."/>
            <person name="Weissenbach J."/>
            <person name="Westhof E."/>
            <person name="Wincker P."/>
            <person name="Jubin C."/>
            <person name="Poulain J."/>
            <person name="Barbe V."/>
            <person name="Segurens B."/>
            <person name="Artiguenave F."/>
            <person name="Anthouard V."/>
            <person name="Vacherie B."/>
            <person name="Val M.-E."/>
            <person name="Fulton R.S."/>
            <person name="Minx P."/>
            <person name="Wilson R."/>
            <person name="Durrens P."/>
            <person name="Jean G."/>
            <person name="Marck C."/>
            <person name="Martin T."/>
            <person name="Nikolski M."/>
            <person name="Rolland T."/>
            <person name="Seret M.-L."/>
            <person name="Casaregola S."/>
            <person name="Despons L."/>
            <person name="Fairhead C."/>
            <person name="Fischer G."/>
            <person name="Lafontaine I."/>
            <person name="Leh V."/>
            <person name="Lemaire M."/>
            <person name="de Montigny J."/>
            <person name="Neuveglise C."/>
            <person name="Thierry A."/>
            <person name="Blanc-Lenfle I."/>
            <person name="Bleykasten C."/>
            <person name="Diffels J."/>
            <person name="Fritsch E."/>
            <person name="Frangeul L."/>
            <person name="Goeffon A."/>
            <person name="Jauniaux N."/>
            <person name="Kachouri-Lafond R."/>
            <person name="Payen C."/>
            <person name="Potier S."/>
            <person name="Pribylova L."/>
            <person name="Ozanne C."/>
            <person name="Richard G.-F."/>
            <person name="Sacerdot C."/>
            <person name="Straub M.-L."/>
            <person name="Talla E."/>
        </authorList>
    </citation>
    <scope>NUCLEOTIDE SEQUENCE [LARGE SCALE GENOMIC DNA]</scope>
    <source>
        <strain evidence="4">ATCC 56472 / CBS 6340 / NRRL Y-8284</strain>
    </source>
</reference>
<feature type="compositionally biased region" description="Low complexity" evidence="1">
    <location>
        <begin position="410"/>
        <end position="466"/>
    </location>
</feature>
<dbReference type="GO" id="GO:0005545">
    <property type="term" value="F:1-phosphatidylinositol binding"/>
    <property type="evidence" value="ECO:0007669"/>
    <property type="project" value="InterPro"/>
</dbReference>
<feature type="compositionally biased region" description="Polar residues" evidence="1">
    <location>
        <begin position="265"/>
        <end position="278"/>
    </location>
</feature>
<dbReference type="InterPro" id="IPR011417">
    <property type="entry name" value="ANTH_dom"/>
</dbReference>
<feature type="region of interest" description="Disordered" evidence="1">
    <location>
        <begin position="260"/>
        <end position="285"/>
    </location>
</feature>
<dbReference type="Pfam" id="PF07651">
    <property type="entry name" value="ANTH"/>
    <property type="match status" value="1"/>
</dbReference>
<feature type="compositionally biased region" description="Low complexity" evidence="1">
    <location>
        <begin position="576"/>
        <end position="587"/>
    </location>
</feature>
<evidence type="ECO:0000313" key="4">
    <source>
        <dbReference type="Proteomes" id="UP000002036"/>
    </source>
</evidence>
<dbReference type="OMA" id="AWTIVFK"/>
<dbReference type="FunCoup" id="C5DCN6">
    <property type="interactions" value="469"/>
</dbReference>
<dbReference type="SMART" id="SM00273">
    <property type="entry name" value="ENTH"/>
    <property type="match status" value="1"/>
</dbReference>
<dbReference type="RefSeq" id="XP_002551985.1">
    <property type="nucleotide sequence ID" value="XM_002551939.1"/>
</dbReference>
<dbReference type="KEGG" id="lth:KLTH0B04554g"/>
<dbReference type="OrthoDB" id="44015at2759"/>
<accession>C5DCN6</accession>
<dbReference type="InParanoid" id="C5DCN6"/>
<dbReference type="Gene3D" id="1.20.58.150">
    <property type="entry name" value="ANTH domain"/>
    <property type="match status" value="1"/>
</dbReference>
<dbReference type="GO" id="GO:0030136">
    <property type="term" value="C:clathrin-coated vesicle"/>
    <property type="evidence" value="ECO:0007669"/>
    <property type="project" value="InterPro"/>
</dbReference>
<keyword evidence="4" id="KW-1185">Reference proteome</keyword>
<feature type="region of interest" description="Disordered" evidence="1">
    <location>
        <begin position="410"/>
        <end position="502"/>
    </location>
</feature>
<dbReference type="HOGENOM" id="CLU_025901_0_0_1"/>
<dbReference type="SUPFAM" id="SSF89009">
    <property type="entry name" value="GAT-like domain"/>
    <property type="match status" value="1"/>
</dbReference>
<dbReference type="PROSITE" id="PS50942">
    <property type="entry name" value="ENTH"/>
    <property type="match status" value="1"/>
</dbReference>
<dbReference type="eggNOG" id="KOG0251">
    <property type="taxonomic scope" value="Eukaryota"/>
</dbReference>
<proteinExistence type="predicted"/>
<dbReference type="SUPFAM" id="SSF48464">
    <property type="entry name" value="ENTH/VHS domain"/>
    <property type="match status" value="1"/>
</dbReference>
<dbReference type="PANTHER" id="PTHR22951">
    <property type="entry name" value="CLATHRIN ASSEMBLY PROTEIN"/>
    <property type="match status" value="1"/>
</dbReference>
<dbReference type="InterPro" id="IPR014712">
    <property type="entry name" value="ANTH_dom_sf"/>
</dbReference>
<dbReference type="Gene3D" id="1.25.40.90">
    <property type="match status" value="1"/>
</dbReference>
<dbReference type="InterPro" id="IPR008942">
    <property type="entry name" value="ENTH_VHS"/>
</dbReference>
<feature type="domain" description="ENTH" evidence="2">
    <location>
        <begin position="1"/>
        <end position="125"/>
    </location>
</feature>
<evidence type="ECO:0000259" key="2">
    <source>
        <dbReference type="PROSITE" id="PS50942"/>
    </source>
</evidence>
<dbReference type="InterPro" id="IPR045192">
    <property type="entry name" value="AP180-like"/>
</dbReference>
<dbReference type="GO" id="GO:0000149">
    <property type="term" value="F:SNARE binding"/>
    <property type="evidence" value="ECO:0007669"/>
    <property type="project" value="TreeGrafter"/>
</dbReference>
<evidence type="ECO:0000313" key="3">
    <source>
        <dbReference type="EMBL" id="CAR21547.1"/>
    </source>
</evidence>
<dbReference type="STRING" id="559295.C5DCN6"/>
<dbReference type="EMBL" id="CU928166">
    <property type="protein sequence ID" value="CAR21547.1"/>
    <property type="molecule type" value="Genomic_DNA"/>
</dbReference>
<feature type="compositionally biased region" description="Polar residues" evidence="1">
    <location>
        <begin position="543"/>
        <end position="553"/>
    </location>
</feature>
<dbReference type="Proteomes" id="UP000002036">
    <property type="component" value="Chromosome B"/>
</dbReference>
<feature type="compositionally biased region" description="Polar residues" evidence="1">
    <location>
        <begin position="479"/>
        <end position="502"/>
    </location>
</feature>
<sequence length="686" mass="76956">MTTYVKLVKGATKIKMAPPKAKYVDPILLGTADPHEFREIMNALDARVQDTAWTIVYKSLIVVHLMIREGEPLVTIKYLSKNQDFFSLKDIFHSKLSSGDLQALRRYRDYLRTRCVEYANTGKDYVRENNSSLTTSAASDPKLSLSHVESLEAQISALIKNRYSQYDLGNDLLLTAFRLLVQDLLVLYNSLNEGIITLLESFFELTHQDAERTLKLYKRFVELTESVVKYLKTGKAVGLKIPVIKHITTKLIRSLEEHLKDDNNNHGQNFSSSDSKTPAQRELEQIREQKRQLEEQMKTQQQMIISPTIPQQQTGYNPFAEGFSFEQPAAAQPIATQPTSNPFMAQAQVPQHTAQPLQYQQTQQAVQPLQYQQTQQTVQPLQYQQTQQTPAVGQLQQVSTTGQFQQTPMAGQFQAAQHMAQQAPQQVPQQMSQQMPQADQYQQAQMQQQTQVPQQTPQAFQYQHTQGPQQASPGEHFQPFQSLNPQTAQPSPQLQSASTGFFSSNTQVTPSFTGAGFGGYYSPDTGAGAASGPGPAPAPVQTAMPTGSNNPFSMENIARSKDERERVNPFSQTNQSPALNSSAAANPFDKPMQNHHTFGGLENMPTVSVFPQTRSQTTQLQQAQIQPQHTQLQFQQPQQAYGHPQQSSLNPYTQAQQNLQQQQQQQQQYGNLQYSRPGEGPNLIDI</sequence>
<dbReference type="PANTHER" id="PTHR22951:SF5">
    <property type="entry name" value="PHOSPHATIDYLINOSITOL-BINDING CLATHRIN ASSEMBLY PROTEIN LAP"/>
    <property type="match status" value="1"/>
</dbReference>
<dbReference type="GO" id="GO:0005905">
    <property type="term" value="C:clathrin-coated pit"/>
    <property type="evidence" value="ECO:0007669"/>
    <property type="project" value="TreeGrafter"/>
</dbReference>
<organism evidence="3 4">
    <name type="scientific">Lachancea thermotolerans (strain ATCC 56472 / CBS 6340 / NRRL Y-8284)</name>
    <name type="common">Yeast</name>
    <name type="synonym">Kluyveromyces thermotolerans</name>
    <dbReference type="NCBI Taxonomy" id="559295"/>
    <lineage>
        <taxon>Eukaryota</taxon>
        <taxon>Fungi</taxon>
        <taxon>Dikarya</taxon>
        <taxon>Ascomycota</taxon>
        <taxon>Saccharomycotina</taxon>
        <taxon>Saccharomycetes</taxon>
        <taxon>Saccharomycetales</taxon>
        <taxon>Saccharomycetaceae</taxon>
        <taxon>Lachancea</taxon>
    </lineage>
</organism>
<feature type="compositionally biased region" description="Low complexity" evidence="1">
    <location>
        <begin position="654"/>
        <end position="674"/>
    </location>
</feature>
<dbReference type="GO" id="GO:0032050">
    <property type="term" value="F:clathrin heavy chain binding"/>
    <property type="evidence" value="ECO:0007669"/>
    <property type="project" value="TreeGrafter"/>
</dbReference>
<dbReference type="GO" id="GO:0005546">
    <property type="term" value="F:phosphatidylinositol-4,5-bisphosphate binding"/>
    <property type="evidence" value="ECO:0007669"/>
    <property type="project" value="TreeGrafter"/>
</dbReference>